<dbReference type="InterPro" id="IPR005819">
    <property type="entry name" value="H1/H5"/>
</dbReference>
<dbReference type="Proteomes" id="UP000298663">
    <property type="component" value="Unassembled WGS sequence"/>
</dbReference>
<evidence type="ECO:0000259" key="9">
    <source>
        <dbReference type="PROSITE" id="PS51504"/>
    </source>
</evidence>
<dbReference type="AlphaFoldDB" id="A0A4U5NCK2"/>
<dbReference type="GO" id="GO:0031492">
    <property type="term" value="F:nucleosomal DNA binding"/>
    <property type="evidence" value="ECO:0007669"/>
    <property type="project" value="TreeGrafter"/>
</dbReference>
<dbReference type="InterPro" id="IPR005818">
    <property type="entry name" value="Histone_H1/H5_H15"/>
</dbReference>
<evidence type="ECO:0000256" key="8">
    <source>
        <dbReference type="SAM" id="MobiDB-lite"/>
    </source>
</evidence>
<dbReference type="GO" id="GO:0003690">
    <property type="term" value="F:double-stranded DNA binding"/>
    <property type="evidence" value="ECO:0007669"/>
    <property type="project" value="TreeGrafter"/>
</dbReference>
<feature type="compositionally biased region" description="Basic residues" evidence="8">
    <location>
        <begin position="190"/>
        <end position="207"/>
    </location>
</feature>
<dbReference type="GO" id="GO:0005634">
    <property type="term" value="C:nucleus"/>
    <property type="evidence" value="ECO:0007669"/>
    <property type="project" value="UniProtKB-SubCell"/>
</dbReference>
<dbReference type="EMBL" id="AZBU02000004">
    <property type="protein sequence ID" value="TKR80161.1"/>
    <property type="molecule type" value="Genomic_DNA"/>
</dbReference>
<feature type="compositionally biased region" description="Low complexity" evidence="8">
    <location>
        <begin position="25"/>
        <end position="35"/>
    </location>
</feature>
<proteinExistence type="inferred from homology"/>
<protein>
    <recommendedName>
        <fullName evidence="9">H15 domain-containing protein</fullName>
    </recommendedName>
</protein>
<keyword evidence="4" id="KW-0007">Acetylation</keyword>
<evidence type="ECO:0000256" key="5">
    <source>
        <dbReference type="ARBA" id="ARBA00023125"/>
    </source>
</evidence>
<keyword evidence="3 7" id="KW-0158">Chromosome</keyword>
<keyword evidence="11" id="KW-1185">Reference proteome</keyword>
<feature type="region of interest" description="Disordered" evidence="8">
    <location>
        <begin position="130"/>
        <end position="207"/>
    </location>
</feature>
<comment type="caution">
    <text evidence="10">The sequence shown here is derived from an EMBL/GenBank/DDBJ whole genome shotgun (WGS) entry which is preliminary data.</text>
</comment>
<dbReference type="PROSITE" id="PS51504">
    <property type="entry name" value="H15"/>
    <property type="match status" value="1"/>
</dbReference>
<comment type="subcellular location">
    <subcellularLocation>
        <location evidence="2">Chromosome</location>
    </subcellularLocation>
    <subcellularLocation>
        <location evidence="1 7">Nucleus</location>
    </subcellularLocation>
</comment>
<gene>
    <name evidence="10" type="ORF">L596_014281</name>
</gene>
<dbReference type="OrthoDB" id="1110759at2759"/>
<dbReference type="PRINTS" id="PR00624">
    <property type="entry name" value="HISTONEH5"/>
</dbReference>
<dbReference type="PANTHER" id="PTHR11467:SF36">
    <property type="entry name" value="HISTONE 24-RELATED"/>
    <property type="match status" value="1"/>
</dbReference>
<evidence type="ECO:0000256" key="1">
    <source>
        <dbReference type="ARBA" id="ARBA00004123"/>
    </source>
</evidence>
<dbReference type="PANTHER" id="PTHR11467">
    <property type="entry name" value="HISTONE H1"/>
    <property type="match status" value="1"/>
</dbReference>
<feature type="compositionally biased region" description="Basic residues" evidence="8">
    <location>
        <begin position="170"/>
        <end position="182"/>
    </location>
</feature>
<dbReference type="GO" id="GO:0000786">
    <property type="term" value="C:nucleosome"/>
    <property type="evidence" value="ECO:0007669"/>
    <property type="project" value="InterPro"/>
</dbReference>
<dbReference type="GO" id="GO:0045910">
    <property type="term" value="P:negative regulation of DNA recombination"/>
    <property type="evidence" value="ECO:0007669"/>
    <property type="project" value="TreeGrafter"/>
</dbReference>
<dbReference type="SMART" id="SM00526">
    <property type="entry name" value="H15"/>
    <property type="match status" value="1"/>
</dbReference>
<accession>A0A4U5NCK2</accession>
<evidence type="ECO:0000313" key="10">
    <source>
        <dbReference type="EMBL" id="TKR80161.1"/>
    </source>
</evidence>
<evidence type="ECO:0000256" key="7">
    <source>
        <dbReference type="RuleBase" id="RU003894"/>
    </source>
</evidence>
<dbReference type="GO" id="GO:0030261">
    <property type="term" value="P:chromosome condensation"/>
    <property type="evidence" value="ECO:0007669"/>
    <property type="project" value="TreeGrafter"/>
</dbReference>
<evidence type="ECO:0000313" key="11">
    <source>
        <dbReference type="Proteomes" id="UP000298663"/>
    </source>
</evidence>
<dbReference type="GO" id="GO:0030527">
    <property type="term" value="F:structural constituent of chromatin"/>
    <property type="evidence" value="ECO:0007669"/>
    <property type="project" value="InterPro"/>
</dbReference>
<dbReference type="InterPro" id="IPR036388">
    <property type="entry name" value="WH-like_DNA-bd_sf"/>
</dbReference>
<comment type="similarity">
    <text evidence="7">Belongs to the histone H1/H5 family.</text>
</comment>
<organism evidence="10 11">
    <name type="scientific">Steinernema carpocapsae</name>
    <name type="common">Entomopathogenic nematode</name>
    <dbReference type="NCBI Taxonomy" id="34508"/>
    <lineage>
        <taxon>Eukaryota</taxon>
        <taxon>Metazoa</taxon>
        <taxon>Ecdysozoa</taxon>
        <taxon>Nematoda</taxon>
        <taxon>Chromadorea</taxon>
        <taxon>Rhabditida</taxon>
        <taxon>Tylenchina</taxon>
        <taxon>Panagrolaimomorpha</taxon>
        <taxon>Strongyloidoidea</taxon>
        <taxon>Steinernematidae</taxon>
        <taxon>Steinernema</taxon>
    </lineage>
</organism>
<dbReference type="STRING" id="34508.A0A4U5NCK2"/>
<dbReference type="SUPFAM" id="SSF46785">
    <property type="entry name" value="Winged helix' DNA-binding domain"/>
    <property type="match status" value="1"/>
</dbReference>
<feature type="domain" description="H15" evidence="9">
    <location>
        <begin position="54"/>
        <end position="130"/>
    </location>
</feature>
<sequence length="207" mass="21561">MSTEQVASEATTSVSDLKPRRKAAVKATAANAPSKKSPKKPKAPKTPKDKKAATHPGYLEMVVAAIKGLEEKKGSSKTAIVNYILANYDIGAEKSWLSTKVRLAIKRGVEQAKLQNVTGTGAAGRIRLPVKGEPVKPKKGAKKAGRPKKTAAAVGEKKPAGKAPAVKKAAAPKKPKSPKAPKKAAAAKPKSVKKVGRSKKAIKPAAE</sequence>
<keyword evidence="6 7" id="KW-0539">Nucleus</keyword>
<keyword evidence="5 7" id="KW-0238">DNA-binding</keyword>
<dbReference type="InterPro" id="IPR036390">
    <property type="entry name" value="WH_DNA-bd_sf"/>
</dbReference>
<dbReference type="FunFam" id="1.10.10.10:FF:000140">
    <property type="entry name" value="Histone H1.0"/>
    <property type="match status" value="1"/>
</dbReference>
<evidence type="ECO:0000256" key="4">
    <source>
        <dbReference type="ARBA" id="ARBA00022990"/>
    </source>
</evidence>
<evidence type="ECO:0000256" key="3">
    <source>
        <dbReference type="ARBA" id="ARBA00022454"/>
    </source>
</evidence>
<feature type="region of interest" description="Disordered" evidence="8">
    <location>
        <begin position="1"/>
        <end position="57"/>
    </location>
</feature>
<dbReference type="CDD" id="cd00073">
    <property type="entry name" value="H15"/>
    <property type="match status" value="1"/>
</dbReference>
<name>A0A4U5NCK2_STECR</name>
<dbReference type="GO" id="GO:0006334">
    <property type="term" value="P:nucleosome assembly"/>
    <property type="evidence" value="ECO:0007669"/>
    <property type="project" value="InterPro"/>
</dbReference>
<reference evidence="10 11" key="1">
    <citation type="journal article" date="2015" name="Genome Biol.">
        <title>Comparative genomics of Steinernema reveals deeply conserved gene regulatory networks.</title>
        <authorList>
            <person name="Dillman A.R."/>
            <person name="Macchietto M."/>
            <person name="Porter C.F."/>
            <person name="Rogers A."/>
            <person name="Williams B."/>
            <person name="Antoshechkin I."/>
            <person name="Lee M.M."/>
            <person name="Goodwin Z."/>
            <person name="Lu X."/>
            <person name="Lewis E.E."/>
            <person name="Goodrich-Blair H."/>
            <person name="Stock S.P."/>
            <person name="Adams B.J."/>
            <person name="Sternberg P.W."/>
            <person name="Mortazavi A."/>
        </authorList>
    </citation>
    <scope>NUCLEOTIDE SEQUENCE [LARGE SCALE GENOMIC DNA]</scope>
    <source>
        <strain evidence="10 11">ALL</strain>
    </source>
</reference>
<feature type="compositionally biased region" description="Basic residues" evidence="8">
    <location>
        <begin position="36"/>
        <end position="45"/>
    </location>
</feature>
<feature type="compositionally biased region" description="Polar residues" evidence="8">
    <location>
        <begin position="1"/>
        <end position="15"/>
    </location>
</feature>
<feature type="compositionally biased region" description="Basic residues" evidence="8">
    <location>
        <begin position="137"/>
        <end position="149"/>
    </location>
</feature>
<evidence type="ECO:0000256" key="2">
    <source>
        <dbReference type="ARBA" id="ARBA00004286"/>
    </source>
</evidence>
<evidence type="ECO:0000256" key="6">
    <source>
        <dbReference type="ARBA" id="ARBA00023242"/>
    </source>
</evidence>
<reference evidence="10 11" key="2">
    <citation type="journal article" date="2019" name="G3 (Bethesda)">
        <title>Hybrid Assembly of the Genome of the Entomopathogenic Nematode Steinernema carpocapsae Identifies the X-Chromosome.</title>
        <authorList>
            <person name="Serra L."/>
            <person name="Macchietto M."/>
            <person name="Macias-Munoz A."/>
            <person name="McGill C.J."/>
            <person name="Rodriguez I.M."/>
            <person name="Rodriguez B."/>
            <person name="Murad R."/>
            <person name="Mortazavi A."/>
        </authorList>
    </citation>
    <scope>NUCLEOTIDE SEQUENCE [LARGE SCALE GENOMIC DNA]</scope>
    <source>
        <strain evidence="10 11">ALL</strain>
    </source>
</reference>
<dbReference type="Pfam" id="PF00538">
    <property type="entry name" value="Linker_histone"/>
    <property type="match status" value="1"/>
</dbReference>
<dbReference type="Gene3D" id="1.10.10.10">
    <property type="entry name" value="Winged helix-like DNA-binding domain superfamily/Winged helix DNA-binding domain"/>
    <property type="match status" value="1"/>
</dbReference>